<dbReference type="GO" id="GO:0008270">
    <property type="term" value="F:zinc ion binding"/>
    <property type="evidence" value="ECO:0007669"/>
    <property type="project" value="UniProtKB-KW"/>
</dbReference>
<dbReference type="PROSITE" id="PS50865">
    <property type="entry name" value="ZF_MYND_2"/>
    <property type="match status" value="1"/>
</dbReference>
<dbReference type="SUPFAM" id="SSF144232">
    <property type="entry name" value="HIT/MYND zinc finger-like"/>
    <property type="match status" value="1"/>
</dbReference>
<organism evidence="6 7">
    <name type="scientific">Lophiostoma macrostomum CBS 122681</name>
    <dbReference type="NCBI Taxonomy" id="1314788"/>
    <lineage>
        <taxon>Eukaryota</taxon>
        <taxon>Fungi</taxon>
        <taxon>Dikarya</taxon>
        <taxon>Ascomycota</taxon>
        <taxon>Pezizomycotina</taxon>
        <taxon>Dothideomycetes</taxon>
        <taxon>Pleosporomycetidae</taxon>
        <taxon>Pleosporales</taxon>
        <taxon>Lophiostomataceae</taxon>
        <taxon>Lophiostoma</taxon>
    </lineage>
</organism>
<protein>
    <recommendedName>
        <fullName evidence="5">MYND-type domain-containing protein</fullName>
    </recommendedName>
</protein>
<sequence length="326" mass="36611">MYRAHKVRRTTMLPGSNIVTALCHHFHFRSNMSSSKASIMDERCPVCFFELSRNDDHLVICSLCKKQCYCTDPCQQLDHPRHKHDCTPGGGDITSKTPKINSEGDTGQANYTIESRILLEQSNKIFKQLEPKEESYLLYYIGVSKARYHEKFITGPYDSPKAVIDRIMNVLGLELCKAGIQEFRQIIQTCGIRGFTLISSQVPSGDHMTIELIKETNADVVAQVALIVRSSVDVYRVDVAYASPETMEYLRLSHKSGSDMYNTLGSYLSMDKANGIAEEMLSKWEKDAPGGQRIQRDRAGLILGVVRGIQGDVKEVGVHRIEFPGL</sequence>
<keyword evidence="7" id="KW-1185">Reference proteome</keyword>
<dbReference type="Gene3D" id="6.10.140.2220">
    <property type="match status" value="1"/>
</dbReference>
<dbReference type="PROSITE" id="PS01360">
    <property type="entry name" value="ZF_MYND_1"/>
    <property type="match status" value="1"/>
</dbReference>
<keyword evidence="1" id="KW-0479">Metal-binding</keyword>
<reference evidence="6" key="1">
    <citation type="journal article" date="2020" name="Stud. Mycol.">
        <title>101 Dothideomycetes genomes: a test case for predicting lifestyles and emergence of pathogens.</title>
        <authorList>
            <person name="Haridas S."/>
            <person name="Albert R."/>
            <person name="Binder M."/>
            <person name="Bloem J."/>
            <person name="Labutti K."/>
            <person name="Salamov A."/>
            <person name="Andreopoulos B."/>
            <person name="Baker S."/>
            <person name="Barry K."/>
            <person name="Bills G."/>
            <person name="Bluhm B."/>
            <person name="Cannon C."/>
            <person name="Castanera R."/>
            <person name="Culley D."/>
            <person name="Daum C."/>
            <person name="Ezra D."/>
            <person name="Gonzalez J."/>
            <person name="Henrissat B."/>
            <person name="Kuo A."/>
            <person name="Liang C."/>
            <person name="Lipzen A."/>
            <person name="Lutzoni F."/>
            <person name="Magnuson J."/>
            <person name="Mondo S."/>
            <person name="Nolan M."/>
            <person name="Ohm R."/>
            <person name="Pangilinan J."/>
            <person name="Park H.-J."/>
            <person name="Ramirez L."/>
            <person name="Alfaro M."/>
            <person name="Sun H."/>
            <person name="Tritt A."/>
            <person name="Yoshinaga Y."/>
            <person name="Zwiers L.-H."/>
            <person name="Turgeon B."/>
            <person name="Goodwin S."/>
            <person name="Spatafora J."/>
            <person name="Crous P."/>
            <person name="Grigoriev I."/>
        </authorList>
    </citation>
    <scope>NUCLEOTIDE SEQUENCE</scope>
    <source>
        <strain evidence="6">CBS 122681</strain>
    </source>
</reference>
<dbReference type="InterPro" id="IPR002893">
    <property type="entry name" value="Znf_MYND"/>
</dbReference>
<evidence type="ECO:0000256" key="2">
    <source>
        <dbReference type="ARBA" id="ARBA00022771"/>
    </source>
</evidence>
<dbReference type="EMBL" id="MU004370">
    <property type="protein sequence ID" value="KAF2654076.1"/>
    <property type="molecule type" value="Genomic_DNA"/>
</dbReference>
<name>A0A6A6T2F6_9PLEO</name>
<evidence type="ECO:0000313" key="7">
    <source>
        <dbReference type="Proteomes" id="UP000799324"/>
    </source>
</evidence>
<dbReference type="Pfam" id="PF01753">
    <property type="entry name" value="zf-MYND"/>
    <property type="match status" value="1"/>
</dbReference>
<gene>
    <name evidence="6" type="ORF">K491DRAFT_491447</name>
</gene>
<keyword evidence="3" id="KW-0862">Zinc</keyword>
<keyword evidence="2 4" id="KW-0863">Zinc-finger</keyword>
<dbReference type="AlphaFoldDB" id="A0A6A6T2F6"/>
<dbReference type="Proteomes" id="UP000799324">
    <property type="component" value="Unassembled WGS sequence"/>
</dbReference>
<evidence type="ECO:0000256" key="1">
    <source>
        <dbReference type="ARBA" id="ARBA00022723"/>
    </source>
</evidence>
<evidence type="ECO:0000313" key="6">
    <source>
        <dbReference type="EMBL" id="KAF2654076.1"/>
    </source>
</evidence>
<proteinExistence type="predicted"/>
<feature type="domain" description="MYND-type" evidence="5">
    <location>
        <begin position="44"/>
        <end position="86"/>
    </location>
</feature>
<accession>A0A6A6T2F6</accession>
<evidence type="ECO:0000259" key="5">
    <source>
        <dbReference type="PROSITE" id="PS50865"/>
    </source>
</evidence>
<evidence type="ECO:0000256" key="4">
    <source>
        <dbReference type="PROSITE-ProRule" id="PRU00134"/>
    </source>
</evidence>
<evidence type="ECO:0000256" key="3">
    <source>
        <dbReference type="ARBA" id="ARBA00022833"/>
    </source>
</evidence>